<keyword evidence="3" id="KW-0238">DNA-binding</keyword>
<keyword evidence="6" id="KW-1185">Reference proteome</keyword>
<keyword evidence="2" id="KW-0680">Restriction system</keyword>
<evidence type="ECO:0000256" key="3">
    <source>
        <dbReference type="ARBA" id="ARBA00023125"/>
    </source>
</evidence>
<sequence length="409" mass="46053">MATENKSPEVRFEGFNDKWKKNYLEDEIDFYSGLTYSPLDVQKGEGTFVIRSSNVKNSELVNADDVFVNPEIVNCLNVEKGDIAVVVRNGSRSLIGKHAQIKEILKNTVIGAFMTGLRPKNNSDFINALLDTQTFQKEIQKNLGATINQITTGPFKKMEFFFPNIEEQKVVGDFFKNLNKSISVSKIKLTKLKNLKKAMLVKMFPQEGATIPEIRFKGFDGEWEDSTLDNEVHFFSGLTYSPLDVDSKADTLVLRSSNVKRDEIIDADNVYVDSSVINCTYVEVGDIVVVVRNGSRNLIGKHAQVKRAMNNTVIGAFMTGIRAKVPSFLNAMLSTLLFQKQVEENLGATINQITTGVFKNMVFKFPIENEQIKIGQYFENLDNLILNHNEQLKKLNSIKKACLSKMFVA</sequence>
<dbReference type="Gene3D" id="3.90.220.20">
    <property type="entry name" value="DNA methylase specificity domains"/>
    <property type="match status" value="2"/>
</dbReference>
<dbReference type="RefSeq" id="WP_089893362.1">
    <property type="nucleotide sequence ID" value="NZ_FNGV01000012.1"/>
</dbReference>
<organism evidence="5 6">
    <name type="scientific">Kriegella aquimaris</name>
    <dbReference type="NCBI Taxonomy" id="192904"/>
    <lineage>
        <taxon>Bacteria</taxon>
        <taxon>Pseudomonadati</taxon>
        <taxon>Bacteroidota</taxon>
        <taxon>Flavobacteriia</taxon>
        <taxon>Flavobacteriales</taxon>
        <taxon>Flavobacteriaceae</taxon>
        <taxon>Kriegella</taxon>
    </lineage>
</organism>
<dbReference type="PANTHER" id="PTHR30408:SF12">
    <property type="entry name" value="TYPE I RESTRICTION ENZYME MJAVIII SPECIFICITY SUBUNIT"/>
    <property type="match status" value="1"/>
</dbReference>
<feature type="domain" description="Type I restriction modification DNA specificity" evidence="4">
    <location>
        <begin position="69"/>
        <end position="193"/>
    </location>
</feature>
<evidence type="ECO:0000259" key="4">
    <source>
        <dbReference type="Pfam" id="PF01420"/>
    </source>
</evidence>
<dbReference type="EMBL" id="FNGV01000012">
    <property type="protein sequence ID" value="SDM65715.1"/>
    <property type="molecule type" value="Genomic_DNA"/>
</dbReference>
<dbReference type="Pfam" id="PF01420">
    <property type="entry name" value="Methylase_S"/>
    <property type="match status" value="2"/>
</dbReference>
<protein>
    <submittedName>
        <fullName evidence="5">Type I restriction enzyme, S subunit</fullName>
    </submittedName>
</protein>
<reference evidence="5 6" key="1">
    <citation type="submission" date="2016-10" db="EMBL/GenBank/DDBJ databases">
        <authorList>
            <person name="de Groot N.N."/>
        </authorList>
    </citation>
    <scope>NUCLEOTIDE SEQUENCE [LARGE SCALE GENOMIC DNA]</scope>
    <source>
        <strain evidence="5 6">DSM 19886</strain>
    </source>
</reference>
<comment type="similarity">
    <text evidence="1">Belongs to the type-I restriction system S methylase family.</text>
</comment>
<dbReference type="InterPro" id="IPR052021">
    <property type="entry name" value="Type-I_RS_S_subunit"/>
</dbReference>
<evidence type="ECO:0000313" key="6">
    <source>
        <dbReference type="Proteomes" id="UP000199440"/>
    </source>
</evidence>
<dbReference type="InterPro" id="IPR000055">
    <property type="entry name" value="Restrct_endonuc_typeI_TRD"/>
</dbReference>
<gene>
    <name evidence="5" type="ORF">SAMN04488514_11261</name>
</gene>
<accession>A0A1G9V1D4</accession>
<dbReference type="PANTHER" id="PTHR30408">
    <property type="entry name" value="TYPE-1 RESTRICTION ENZYME ECOKI SPECIFICITY PROTEIN"/>
    <property type="match status" value="1"/>
</dbReference>
<evidence type="ECO:0000313" key="5">
    <source>
        <dbReference type="EMBL" id="SDM65715.1"/>
    </source>
</evidence>
<evidence type="ECO:0000256" key="2">
    <source>
        <dbReference type="ARBA" id="ARBA00022747"/>
    </source>
</evidence>
<dbReference type="STRING" id="192904.SAMN04488514_11261"/>
<dbReference type="Proteomes" id="UP000199440">
    <property type="component" value="Unassembled WGS sequence"/>
</dbReference>
<dbReference type="GO" id="GO:0009307">
    <property type="term" value="P:DNA restriction-modification system"/>
    <property type="evidence" value="ECO:0007669"/>
    <property type="project" value="UniProtKB-KW"/>
</dbReference>
<dbReference type="InterPro" id="IPR044946">
    <property type="entry name" value="Restrct_endonuc_typeI_TRD_sf"/>
</dbReference>
<feature type="domain" description="Type I restriction modification DNA specificity" evidence="4">
    <location>
        <begin position="276"/>
        <end position="395"/>
    </location>
</feature>
<dbReference type="OrthoDB" id="667970at2"/>
<dbReference type="AlphaFoldDB" id="A0A1G9V1D4"/>
<name>A0A1G9V1D4_9FLAO</name>
<dbReference type="GO" id="GO:0003677">
    <property type="term" value="F:DNA binding"/>
    <property type="evidence" value="ECO:0007669"/>
    <property type="project" value="UniProtKB-KW"/>
</dbReference>
<proteinExistence type="inferred from homology"/>
<evidence type="ECO:0000256" key="1">
    <source>
        <dbReference type="ARBA" id="ARBA00010923"/>
    </source>
</evidence>
<dbReference type="SUPFAM" id="SSF116734">
    <property type="entry name" value="DNA methylase specificity domain"/>
    <property type="match status" value="2"/>
</dbReference>